<feature type="binding site" evidence="14">
    <location>
        <position position="301"/>
    </location>
    <ligand>
        <name>Na(+)</name>
        <dbReference type="ChEBI" id="CHEBI:29101"/>
        <label>1</label>
    </ligand>
</feature>
<evidence type="ECO:0000256" key="5">
    <source>
        <dbReference type="ARBA" id="ARBA00022847"/>
    </source>
</evidence>
<keyword evidence="3 15" id="KW-0813">Transport</keyword>
<feature type="region of interest" description="Disordered" evidence="16">
    <location>
        <begin position="1"/>
        <end position="31"/>
    </location>
</feature>
<dbReference type="InterPro" id="IPR037272">
    <property type="entry name" value="SNS_sf"/>
</dbReference>
<evidence type="ECO:0000256" key="7">
    <source>
        <dbReference type="ARBA" id="ARBA00022989"/>
    </source>
</evidence>
<dbReference type="PROSITE" id="PS50267">
    <property type="entry name" value="NA_NEUROTRAN_SYMP_3"/>
    <property type="match status" value="1"/>
</dbReference>
<feature type="transmembrane region" description="Helical" evidence="17">
    <location>
        <begin position="129"/>
        <end position="154"/>
    </location>
</feature>
<dbReference type="CDD" id="cd10324">
    <property type="entry name" value="SLC6sbd"/>
    <property type="match status" value="1"/>
</dbReference>
<evidence type="ECO:0000256" key="16">
    <source>
        <dbReference type="SAM" id="MobiDB-lite"/>
    </source>
</evidence>
<evidence type="ECO:0000256" key="15">
    <source>
        <dbReference type="RuleBase" id="RU003732"/>
    </source>
</evidence>
<keyword evidence="6" id="KW-0029">Amino-acid transport</keyword>
<comment type="caution">
    <text evidence="18">The sequence shown here is derived from an EMBL/GenBank/DDBJ whole genome shotgun (WGS) entry which is preliminary data.</text>
</comment>
<keyword evidence="4 15" id="KW-0812">Transmembrane</keyword>
<feature type="binding site" evidence="14">
    <location>
        <position position="405"/>
    </location>
    <ligand>
        <name>Na(+)</name>
        <dbReference type="ChEBI" id="CHEBI:29101"/>
        <label>1</label>
    </ligand>
</feature>
<comment type="function">
    <text evidence="13">Unusual broad substrate spectrum amino acid:sodium cotransporter that promotes absorption of the D isomers of essential amino acids. Neutral amino acids are the preferred substrates, especially methionine and phenylalanine.</text>
</comment>
<dbReference type="SUPFAM" id="SSF161070">
    <property type="entry name" value="SNF-like"/>
    <property type="match status" value="1"/>
</dbReference>
<feature type="binding site" evidence="14">
    <location>
        <position position="65"/>
    </location>
    <ligand>
        <name>Na(+)</name>
        <dbReference type="ChEBI" id="CHEBI:29101"/>
        <label>1</label>
    </ligand>
</feature>
<feature type="transmembrane region" description="Helical" evidence="17">
    <location>
        <begin position="326"/>
        <end position="348"/>
    </location>
</feature>
<keyword evidence="8 14" id="KW-0915">Sodium</keyword>
<feature type="transmembrane region" description="Helical" evidence="17">
    <location>
        <begin position="541"/>
        <end position="563"/>
    </location>
</feature>
<keyword evidence="19" id="KW-1185">Reference proteome</keyword>
<dbReference type="GO" id="GO:0046872">
    <property type="term" value="F:metal ion binding"/>
    <property type="evidence" value="ECO:0007669"/>
    <property type="project" value="UniProtKB-KW"/>
</dbReference>
<evidence type="ECO:0000256" key="12">
    <source>
        <dbReference type="ARBA" id="ARBA00023201"/>
    </source>
</evidence>
<keyword evidence="14" id="KW-0479">Metal-binding</keyword>
<feature type="transmembrane region" description="Helical" evidence="17">
    <location>
        <begin position="499"/>
        <end position="520"/>
    </location>
</feature>
<dbReference type="GO" id="GO:0005283">
    <property type="term" value="F:amino acid:sodium symporter activity"/>
    <property type="evidence" value="ECO:0007669"/>
    <property type="project" value="TreeGrafter"/>
</dbReference>
<protein>
    <recommendedName>
        <fullName evidence="15">Transporter</fullName>
    </recommendedName>
</protein>
<feature type="transmembrane region" description="Helical" evidence="17">
    <location>
        <begin position="458"/>
        <end position="479"/>
    </location>
</feature>
<dbReference type="Pfam" id="PF00209">
    <property type="entry name" value="SNF"/>
    <property type="match status" value="1"/>
</dbReference>
<dbReference type="PANTHER" id="PTHR11616">
    <property type="entry name" value="SODIUM/CHLORIDE DEPENDENT TRANSPORTER"/>
    <property type="match status" value="1"/>
</dbReference>
<dbReference type="PRINTS" id="PR00176">
    <property type="entry name" value="NANEUSMPORT"/>
</dbReference>
<dbReference type="PANTHER" id="PTHR11616:SF321">
    <property type="entry name" value="SODIUM-DEPENDENT NUTRIENT AMINO ACID TRANSPORTER 1-RELATED"/>
    <property type="match status" value="1"/>
</dbReference>
<evidence type="ECO:0000256" key="9">
    <source>
        <dbReference type="ARBA" id="ARBA00023065"/>
    </source>
</evidence>
<gene>
    <name evidence="18" type="ORF">PMACD_LOCUS13125</name>
</gene>
<evidence type="ECO:0000256" key="17">
    <source>
        <dbReference type="SAM" id="Phobius"/>
    </source>
</evidence>
<dbReference type="GO" id="GO:0015179">
    <property type="term" value="F:L-amino acid transmembrane transporter activity"/>
    <property type="evidence" value="ECO:0007669"/>
    <property type="project" value="TreeGrafter"/>
</dbReference>
<keyword evidence="11" id="KW-0325">Glycoprotein</keyword>
<evidence type="ECO:0000256" key="11">
    <source>
        <dbReference type="ARBA" id="ARBA00023180"/>
    </source>
</evidence>
<sequence>MSSNPSFIENGAQHNKGFDPNPETVSETKESELDQKLRLRYERINKRPKWDNQLEFLMSCIATSVGLGNVWRFPFVAYQNGGGAFLIPYIIVLIVVGKPMYFLELVLGQFSNSNSIKVWSLSPALKGTGYAQAVGGAYIMSYYVSIIALCLYYFAMSFSSTLPWALCDPSWDNCVPSGQSVNASQIQGNATSSAELYFTKVVLRQSNGIDDGIGLPLWDLSLCLLASWVIIFIIVARGIKSTGKASYFLALFPYVIMIILLVRAVTLPGAVNGILFFITPDWNKILEIKVWYAAVTQVFFSLSVCSGALLMFSSYNNFDQNVYRDAMIVTTLDTFTSLLSGFTIFGVLGNLAYELNYDDVSQVIGSGGTSLAFISYPDAIAKSPIVPQLFAVLFFLMMAVLGVGSGVALLSMINTVLLDAFPSVPTILMSASVCVVAFLVGLVYVTPGGQYILELVDFYGGTFMRLFSAIAETIGVFWIYGLENLTVDIQFMLGRTCSFYWRICWSIITPVLMIVVFFYAMITTQRLKFGGTYDYPEAAYIAGNCLQYFGIAMVPIFIIAALWKYRSKNITETVRTAFRKKPTYGPVDIQKRKEWKEFRASAKLNRQMQRKGWFQHIFIVLFRGYQR</sequence>
<evidence type="ECO:0000256" key="14">
    <source>
        <dbReference type="PIRSR" id="PIRSR600175-1"/>
    </source>
</evidence>
<accession>A0A821W849</accession>
<feature type="transmembrane region" description="Helical" evidence="17">
    <location>
        <begin position="290"/>
        <end position="314"/>
    </location>
</feature>
<reference evidence="18" key="1">
    <citation type="submission" date="2021-02" db="EMBL/GenBank/DDBJ databases">
        <authorList>
            <person name="Steward A R."/>
        </authorList>
    </citation>
    <scope>NUCLEOTIDE SEQUENCE</scope>
</reference>
<keyword evidence="10 17" id="KW-0472">Membrane</keyword>
<feature type="transmembrane region" description="Helical" evidence="17">
    <location>
        <begin position="389"/>
        <end position="413"/>
    </location>
</feature>
<evidence type="ECO:0000313" key="18">
    <source>
        <dbReference type="EMBL" id="CAF4922149.1"/>
    </source>
</evidence>
<evidence type="ECO:0000256" key="4">
    <source>
        <dbReference type="ARBA" id="ARBA00022692"/>
    </source>
</evidence>
<evidence type="ECO:0000256" key="6">
    <source>
        <dbReference type="ARBA" id="ARBA00022970"/>
    </source>
</evidence>
<organism evidence="18 19">
    <name type="scientific">Pieris macdunnoughi</name>
    <dbReference type="NCBI Taxonomy" id="345717"/>
    <lineage>
        <taxon>Eukaryota</taxon>
        <taxon>Metazoa</taxon>
        <taxon>Ecdysozoa</taxon>
        <taxon>Arthropoda</taxon>
        <taxon>Hexapoda</taxon>
        <taxon>Insecta</taxon>
        <taxon>Pterygota</taxon>
        <taxon>Neoptera</taxon>
        <taxon>Endopterygota</taxon>
        <taxon>Lepidoptera</taxon>
        <taxon>Glossata</taxon>
        <taxon>Ditrysia</taxon>
        <taxon>Papilionoidea</taxon>
        <taxon>Pieridae</taxon>
        <taxon>Pierinae</taxon>
        <taxon>Pieris</taxon>
    </lineage>
</organism>
<evidence type="ECO:0000256" key="2">
    <source>
        <dbReference type="ARBA" id="ARBA00006459"/>
    </source>
</evidence>
<keyword evidence="7 17" id="KW-1133">Transmembrane helix</keyword>
<feature type="transmembrane region" description="Helical" evidence="17">
    <location>
        <begin position="56"/>
        <end position="74"/>
    </location>
</feature>
<comment type="subcellular location">
    <subcellularLocation>
        <location evidence="1">Membrane</location>
        <topology evidence="1">Multi-pass membrane protein</topology>
    </subcellularLocation>
</comment>
<dbReference type="InterPro" id="IPR000175">
    <property type="entry name" value="Na/ntran_symport"/>
</dbReference>
<evidence type="ECO:0000256" key="13">
    <source>
        <dbReference type="ARBA" id="ARBA00037785"/>
    </source>
</evidence>
<dbReference type="EMBL" id="CAJOBZ010000061">
    <property type="protein sequence ID" value="CAF4922149.1"/>
    <property type="molecule type" value="Genomic_DNA"/>
</dbReference>
<keyword evidence="9" id="KW-0406">Ion transport</keyword>
<proteinExistence type="inferred from homology"/>
<keyword evidence="5 15" id="KW-0769">Symport</keyword>
<dbReference type="Proteomes" id="UP000663880">
    <property type="component" value="Unassembled WGS sequence"/>
</dbReference>
<feature type="transmembrane region" description="Helical" evidence="17">
    <location>
        <begin position="425"/>
        <end position="446"/>
    </location>
</feature>
<feature type="transmembrane region" description="Helical" evidence="17">
    <location>
        <begin position="86"/>
        <end position="108"/>
    </location>
</feature>
<feature type="binding site" evidence="14">
    <location>
        <position position="401"/>
    </location>
    <ligand>
        <name>Na(+)</name>
        <dbReference type="ChEBI" id="CHEBI:29101"/>
        <label>1</label>
    </ligand>
</feature>
<evidence type="ECO:0000256" key="10">
    <source>
        <dbReference type="ARBA" id="ARBA00023136"/>
    </source>
</evidence>
<feature type="transmembrane region" description="Helical" evidence="17">
    <location>
        <begin position="217"/>
        <end position="236"/>
    </location>
</feature>
<evidence type="ECO:0000313" key="19">
    <source>
        <dbReference type="Proteomes" id="UP000663880"/>
    </source>
</evidence>
<dbReference type="GO" id="GO:0005886">
    <property type="term" value="C:plasma membrane"/>
    <property type="evidence" value="ECO:0007669"/>
    <property type="project" value="TreeGrafter"/>
</dbReference>
<dbReference type="PROSITE" id="PS00610">
    <property type="entry name" value="NA_NEUROTRAN_SYMP_1"/>
    <property type="match status" value="1"/>
</dbReference>
<keyword evidence="12" id="KW-0739">Sodium transport</keyword>
<name>A0A821W849_9NEOP</name>
<dbReference type="AlphaFoldDB" id="A0A821W849"/>
<feature type="binding site" evidence="14">
    <location>
        <position position="69"/>
    </location>
    <ligand>
        <name>Na(+)</name>
        <dbReference type="ChEBI" id="CHEBI:29101"/>
        <label>1</label>
    </ligand>
</feature>
<dbReference type="OrthoDB" id="6581954at2759"/>
<dbReference type="GO" id="GO:0089718">
    <property type="term" value="P:amino acid import across plasma membrane"/>
    <property type="evidence" value="ECO:0007669"/>
    <property type="project" value="TreeGrafter"/>
</dbReference>
<feature type="transmembrane region" description="Helical" evidence="17">
    <location>
        <begin position="248"/>
        <end position="278"/>
    </location>
</feature>
<evidence type="ECO:0000256" key="8">
    <source>
        <dbReference type="ARBA" id="ARBA00023053"/>
    </source>
</evidence>
<comment type="similarity">
    <text evidence="2 15">Belongs to the sodium:neurotransmitter symporter (SNF) (TC 2.A.22) family.</text>
</comment>
<evidence type="ECO:0000256" key="3">
    <source>
        <dbReference type="ARBA" id="ARBA00022448"/>
    </source>
</evidence>
<evidence type="ECO:0000256" key="1">
    <source>
        <dbReference type="ARBA" id="ARBA00004141"/>
    </source>
</evidence>